<evidence type="ECO:0000313" key="7">
    <source>
        <dbReference type="EMBL" id="KAE9064124.1"/>
    </source>
</evidence>
<gene>
    <name evidence="8" type="ORF">PF007_g20084</name>
    <name evidence="6" type="ORF">PF009_g21233</name>
    <name evidence="7" type="ORF">PF010_g28733</name>
</gene>
<dbReference type="EMBL" id="QXGF01001649">
    <property type="protein sequence ID" value="KAE8928631.1"/>
    <property type="molecule type" value="Genomic_DNA"/>
</dbReference>
<evidence type="ECO:0000256" key="1">
    <source>
        <dbReference type="ARBA" id="ARBA00004613"/>
    </source>
</evidence>
<keyword evidence="4" id="KW-0843">Virulence</keyword>
<comment type="subcellular location">
    <subcellularLocation>
        <location evidence="1">Secreted</location>
    </subcellularLocation>
</comment>
<sequence length="229" mass="24583">MNLRSALVAALASFAYASSSVISHDQVVPFAQPTPTTALQQAAIKYKPQIHISNGCHPYPAVDKNGNTSGGLNPTGSQSAGCKGSGYGTQVYGRAVKYQGVYAFMYSWYMAKDETLTGLGHRHDWEACVIWVDDIAASSPNIVALSASAHSGYNKYYPPSSSYFSGNSAKVDYSSSYVVINQGYFDCRGDATSDHVGPAHGRGAYGAGEHGLWRRQRALQGRQLPDEAR</sequence>
<evidence type="ECO:0000256" key="3">
    <source>
        <dbReference type="ARBA" id="ARBA00022525"/>
    </source>
</evidence>
<proteinExistence type="inferred from homology"/>
<dbReference type="GO" id="GO:0005576">
    <property type="term" value="C:extracellular region"/>
    <property type="evidence" value="ECO:0007669"/>
    <property type="project" value="UniProtKB-SubCell"/>
</dbReference>
<dbReference type="Proteomes" id="UP000488956">
    <property type="component" value="Unassembled WGS sequence"/>
</dbReference>
<comment type="similarity">
    <text evidence="2">Belongs to the Necrosis inducing protein (NPP1) family.</text>
</comment>
<comment type="caution">
    <text evidence="6">The sequence shown here is derived from an EMBL/GenBank/DDBJ whole genome shotgun (WGS) entry which is preliminary data.</text>
</comment>
<reference evidence="9 10" key="1">
    <citation type="submission" date="2018-08" db="EMBL/GenBank/DDBJ databases">
        <title>Genomic investigation of the strawberry pathogen Phytophthora fragariae indicates pathogenicity is determined by transcriptional variation in three key races.</title>
        <authorList>
            <person name="Adams T.M."/>
            <person name="Armitage A.D."/>
            <person name="Sobczyk M.K."/>
            <person name="Bates H.J."/>
            <person name="Dunwell J.M."/>
            <person name="Nellist C.F."/>
            <person name="Harrison R.J."/>
        </authorList>
    </citation>
    <scope>NUCLEOTIDE SEQUENCE [LARGE SCALE GENOMIC DNA]</scope>
    <source>
        <strain evidence="8 10">NOV-71</strain>
        <strain evidence="6 9">NOV-9</strain>
        <strain evidence="7 11">ONT-3</strain>
    </source>
</reference>
<evidence type="ECO:0000313" key="8">
    <source>
        <dbReference type="EMBL" id="KAE9088168.1"/>
    </source>
</evidence>
<evidence type="ECO:0000256" key="2">
    <source>
        <dbReference type="ARBA" id="ARBA00009520"/>
    </source>
</evidence>
<dbReference type="AlphaFoldDB" id="A0A6A3E9R3"/>
<keyword evidence="3" id="KW-0964">Secreted</keyword>
<accession>A0A6A3E9R3</accession>
<evidence type="ECO:0000313" key="10">
    <source>
        <dbReference type="Proteomes" id="UP000441208"/>
    </source>
</evidence>
<protein>
    <submittedName>
        <fullName evidence="6">Uncharacterized protein</fullName>
    </submittedName>
</protein>
<dbReference type="InterPro" id="IPR008701">
    <property type="entry name" value="NPP1"/>
</dbReference>
<evidence type="ECO:0000256" key="4">
    <source>
        <dbReference type="ARBA" id="ARBA00023026"/>
    </source>
</evidence>
<dbReference type="Pfam" id="PF05630">
    <property type="entry name" value="NPP1"/>
    <property type="match status" value="1"/>
</dbReference>
<name>A0A6A3E9R3_9STRA</name>
<dbReference type="Proteomes" id="UP000441208">
    <property type="component" value="Unassembled WGS sequence"/>
</dbReference>
<evidence type="ECO:0000256" key="5">
    <source>
        <dbReference type="SAM" id="SignalP"/>
    </source>
</evidence>
<dbReference type="PANTHER" id="PTHR33657:SF8">
    <property type="entry name" value="DOMAIN PROTEIN, PUTATIVE (AFU_ORTHOLOGUE AFUA_5G00600)-RELATED"/>
    <property type="match status" value="1"/>
</dbReference>
<organism evidence="6 9">
    <name type="scientific">Phytophthora fragariae</name>
    <dbReference type="NCBI Taxonomy" id="53985"/>
    <lineage>
        <taxon>Eukaryota</taxon>
        <taxon>Sar</taxon>
        <taxon>Stramenopiles</taxon>
        <taxon>Oomycota</taxon>
        <taxon>Peronosporomycetes</taxon>
        <taxon>Peronosporales</taxon>
        <taxon>Peronosporaceae</taxon>
        <taxon>Phytophthora</taxon>
    </lineage>
</organism>
<feature type="chain" id="PRO_5036379372" evidence="5">
    <location>
        <begin position="18"/>
        <end position="229"/>
    </location>
</feature>
<dbReference type="PANTHER" id="PTHR33657">
    <property type="entry name" value="DOMAIN PROTEIN, PUTATIVE (AFU_ORTHOLOGUE AFUA_5G00600)-RELATED"/>
    <property type="match status" value="1"/>
</dbReference>
<dbReference type="Proteomes" id="UP000429523">
    <property type="component" value="Unassembled WGS sequence"/>
</dbReference>
<feature type="signal peptide" evidence="5">
    <location>
        <begin position="1"/>
        <end position="17"/>
    </location>
</feature>
<evidence type="ECO:0000313" key="6">
    <source>
        <dbReference type="EMBL" id="KAE8928631.1"/>
    </source>
</evidence>
<evidence type="ECO:0000313" key="9">
    <source>
        <dbReference type="Proteomes" id="UP000429523"/>
    </source>
</evidence>
<dbReference type="EMBL" id="QXFX01004424">
    <property type="protein sequence ID" value="KAE9064124.1"/>
    <property type="molecule type" value="Genomic_DNA"/>
</dbReference>
<keyword evidence="5" id="KW-0732">Signal</keyword>
<dbReference type="EMBL" id="QXFZ01001577">
    <property type="protein sequence ID" value="KAE9088168.1"/>
    <property type="molecule type" value="Genomic_DNA"/>
</dbReference>
<evidence type="ECO:0000313" key="11">
    <source>
        <dbReference type="Proteomes" id="UP000488956"/>
    </source>
</evidence>